<protein>
    <submittedName>
        <fullName evidence="2">Conjugative transposon protein TraN</fullName>
    </submittedName>
</protein>
<dbReference type="NCBIfam" id="TIGR03780">
    <property type="entry name" value="Bac_Flav_CT_N"/>
    <property type="match status" value="1"/>
</dbReference>
<dbReference type="EMBL" id="MAHS01000003">
    <property type="protein sequence ID" value="OPB52062.1"/>
    <property type="molecule type" value="Genomic_DNA"/>
</dbReference>
<name>A0A494J8T7_9FLAO</name>
<organism evidence="2">
    <name type="scientific">Elizabethkingia anophelis</name>
    <dbReference type="NCBI Taxonomy" id="1117645"/>
    <lineage>
        <taxon>Bacteria</taxon>
        <taxon>Pseudomonadati</taxon>
        <taxon>Bacteroidota</taxon>
        <taxon>Flavobacteriia</taxon>
        <taxon>Flavobacteriales</taxon>
        <taxon>Weeksellaceae</taxon>
        <taxon>Elizabethkingia</taxon>
    </lineage>
</organism>
<dbReference type="Pfam" id="PF13595">
    <property type="entry name" value="DUF4138"/>
    <property type="match status" value="1"/>
</dbReference>
<gene>
    <name evidence="1" type="ORF">AYC66_11915</name>
    <name evidence="2" type="ORF">BAY09_12865</name>
</gene>
<evidence type="ECO:0000313" key="3">
    <source>
        <dbReference type="Proteomes" id="UP000189738"/>
    </source>
</evidence>
<dbReference type="Proteomes" id="UP000189738">
    <property type="component" value="Chromosome"/>
</dbReference>
<evidence type="ECO:0000313" key="1">
    <source>
        <dbReference type="EMBL" id="AQX51341.1"/>
    </source>
</evidence>
<reference evidence="1 3" key="1">
    <citation type="submission" date="2016-02" db="EMBL/GenBank/DDBJ databases">
        <authorList>
            <person name="Nicholson A.C."/>
            <person name="Humrighouse B.W."/>
            <person name="Loparev V."/>
            <person name="Emery B."/>
            <person name="Graziano J."/>
            <person name="McQuiston J.R."/>
        </authorList>
    </citation>
    <scope>NUCLEOTIDE SEQUENCE [LARGE SCALE GENOMIC DNA]</scope>
    <source>
        <strain evidence="1 3">E6809</strain>
    </source>
</reference>
<sequence length="295" mass="34180">MKVLIRGLFGLVIFLIVIFQRLGAQDSLKDRQVISQLEPSKIEVTYYKTSHLLFPSPICYVDLGSEYIMADKVKGAENILRVKASVQDFKETTNFSVITQDGHFYNFDVYYSSYPGLLNYNIGKAFTPHHGNEVQFKELENSSASRIEDVFRNIYILNRDLDSGIDFKNSGIKYFLKGLYIDNGKYFFHTEIENKSNVPFDIDYVNFIVTDKKSSKRNVVQQSEKLIVREYKTIKTVQETSRKSNVYVLEKFTMSPDEVLLINVYEKNGARHLVLKVNNKDLIRAQLMKNFIPLN</sequence>
<dbReference type="InterPro" id="IPR022298">
    <property type="entry name" value="Conjug_transposon_TraN"/>
</dbReference>
<proteinExistence type="predicted"/>
<reference evidence="2" key="2">
    <citation type="submission" date="2016-06" db="EMBL/GenBank/DDBJ databases">
        <authorList>
            <person name="Nicholson A.C."/>
        </authorList>
    </citation>
    <scope>NUCLEOTIDE SEQUENCE [LARGE SCALE GENOMIC DNA]</scope>
    <source>
        <strain evidence="2">E6809</strain>
    </source>
</reference>
<dbReference type="AlphaFoldDB" id="A0A494J8T7"/>
<evidence type="ECO:0000313" key="2">
    <source>
        <dbReference type="EMBL" id="OPB52062.1"/>
    </source>
</evidence>
<dbReference type="EMBL" id="CP014339">
    <property type="protein sequence ID" value="AQX51341.1"/>
    <property type="molecule type" value="Genomic_DNA"/>
</dbReference>
<dbReference type="RefSeq" id="WP_078719935.1">
    <property type="nucleotide sequence ID" value="NZ_CP014339.1"/>
</dbReference>
<accession>A0A494J8T7</accession>